<dbReference type="Pfam" id="PF18301">
    <property type="entry name" value="preATP-grasp_3"/>
    <property type="match status" value="1"/>
</dbReference>
<evidence type="ECO:0000313" key="4">
    <source>
        <dbReference type="Proteomes" id="UP001285263"/>
    </source>
</evidence>
<dbReference type="Gene3D" id="3.30.470.20">
    <property type="entry name" value="ATP-grasp fold, B domain"/>
    <property type="match status" value="1"/>
</dbReference>
<dbReference type="RefSeq" id="WP_320426790.1">
    <property type="nucleotide sequence ID" value="NZ_JAXCLA010000012.1"/>
</dbReference>
<dbReference type="PIRSF" id="PIRSF016766">
    <property type="entry name" value="UCP016766_ATPgrasp"/>
    <property type="match status" value="1"/>
</dbReference>
<dbReference type="InterPro" id="IPR003806">
    <property type="entry name" value="ATP-grasp_PylC-type"/>
</dbReference>
<protein>
    <submittedName>
        <fullName evidence="3">ATP-grasp domain-containing protein</fullName>
    </submittedName>
</protein>
<proteinExistence type="predicted"/>
<dbReference type="SUPFAM" id="SSF56059">
    <property type="entry name" value="Glutathione synthetase ATP-binding domain-like"/>
    <property type="match status" value="1"/>
</dbReference>
<evidence type="ECO:0000313" key="3">
    <source>
        <dbReference type="EMBL" id="MDY0748820.1"/>
    </source>
</evidence>
<dbReference type="Pfam" id="PF02655">
    <property type="entry name" value="ATP-grasp_3"/>
    <property type="match status" value="1"/>
</dbReference>
<gene>
    <name evidence="3" type="ORF">SNE35_30255</name>
</gene>
<dbReference type="InterPro" id="IPR024710">
    <property type="entry name" value="MfnD"/>
</dbReference>
<dbReference type="Proteomes" id="UP001285263">
    <property type="component" value="Unassembled WGS sequence"/>
</dbReference>
<organism evidence="3 4">
    <name type="scientific">Roseateles agri</name>
    <dbReference type="NCBI Taxonomy" id="3098619"/>
    <lineage>
        <taxon>Bacteria</taxon>
        <taxon>Pseudomonadati</taxon>
        <taxon>Pseudomonadota</taxon>
        <taxon>Betaproteobacteria</taxon>
        <taxon>Burkholderiales</taxon>
        <taxon>Sphaerotilaceae</taxon>
        <taxon>Roseateles</taxon>
    </lineage>
</organism>
<comment type="caution">
    <text evidence="3">The sequence shown here is derived from an EMBL/GenBank/DDBJ whole genome shotgun (WGS) entry which is preliminary data.</text>
</comment>
<evidence type="ECO:0000259" key="2">
    <source>
        <dbReference type="PROSITE" id="PS50975"/>
    </source>
</evidence>
<sequence length="320" mass="32928">MTTTKRIFVYEYLSGGGPMPDEAAAAELLPLGLTMRDAMAADLLASGDCAVTVASSVRVRSGEPAGAAIAIPRAGEAATDFVARQTALHDAAWIVAPETGGLLAQMARLVGPARWLGCSEAAIALCTGKGATLRHLAAHEVPTPLAFAQDPAVRRWVVKPDDGAGCVDTRIHHSRVRALDEAAAAAQPMTVEPWVDGEALSVSLLCGAGGTEVLAINRQRIGQRADGLLSFDGLVLNAIAPGSAEGQAIARLAAQVGRAIPGLRGFAGIDVVLHPQRGPVLIEVNPRVTVAYAGMSAALGRNLAAEIVADKLRAPQEAIA</sequence>
<dbReference type="InterPro" id="IPR040803">
    <property type="entry name" value="MfnD_preATP-grasp"/>
</dbReference>
<keyword evidence="1" id="KW-0067">ATP-binding</keyword>
<dbReference type="PROSITE" id="PS50975">
    <property type="entry name" value="ATP_GRASP"/>
    <property type="match status" value="1"/>
</dbReference>
<keyword evidence="1" id="KW-0547">Nucleotide-binding</keyword>
<dbReference type="EMBL" id="JAXCLA010000012">
    <property type="protein sequence ID" value="MDY0748820.1"/>
    <property type="molecule type" value="Genomic_DNA"/>
</dbReference>
<accession>A0ABU5DR81</accession>
<keyword evidence="4" id="KW-1185">Reference proteome</keyword>
<dbReference type="Gene3D" id="3.40.50.11770">
    <property type="match status" value="1"/>
</dbReference>
<evidence type="ECO:0000256" key="1">
    <source>
        <dbReference type="PROSITE-ProRule" id="PRU00409"/>
    </source>
</evidence>
<name>A0ABU5DR81_9BURK</name>
<reference evidence="3 4" key="1">
    <citation type="submission" date="2023-11" db="EMBL/GenBank/DDBJ databases">
        <title>Paucibacter sp. nov., isolated from fresh soil in Korea.</title>
        <authorList>
            <person name="Le N.T.T."/>
        </authorList>
    </citation>
    <scope>NUCLEOTIDE SEQUENCE [LARGE SCALE GENOMIC DNA]</scope>
    <source>
        <strain evidence="3 4">R3-3</strain>
    </source>
</reference>
<dbReference type="InterPro" id="IPR011761">
    <property type="entry name" value="ATP-grasp"/>
</dbReference>
<feature type="domain" description="ATP-grasp" evidence="2">
    <location>
        <begin position="123"/>
        <end position="312"/>
    </location>
</feature>